<dbReference type="Proteomes" id="UP000199029">
    <property type="component" value="Unassembled WGS sequence"/>
</dbReference>
<evidence type="ECO:0000259" key="1">
    <source>
        <dbReference type="PROSITE" id="PS50837"/>
    </source>
</evidence>
<dbReference type="Gene3D" id="3.40.50.300">
    <property type="entry name" value="P-loop containing nucleotide triphosphate hydrolases"/>
    <property type="match status" value="1"/>
</dbReference>
<dbReference type="EMBL" id="FOXS01000008">
    <property type="protein sequence ID" value="SFQ79536.1"/>
    <property type="molecule type" value="Genomic_DNA"/>
</dbReference>
<protein>
    <submittedName>
        <fullName evidence="2">NACHT domain-containing protein</fullName>
    </submittedName>
</protein>
<dbReference type="PROSITE" id="PS50837">
    <property type="entry name" value="NACHT"/>
    <property type="match status" value="1"/>
</dbReference>
<dbReference type="SUPFAM" id="SSF52540">
    <property type="entry name" value="P-loop containing nucleoside triphosphate hydrolases"/>
    <property type="match status" value="1"/>
</dbReference>
<dbReference type="InterPro" id="IPR039442">
    <property type="entry name" value="Mrr-like_dom"/>
</dbReference>
<dbReference type="PANTHER" id="PTHR46844">
    <property type="entry name" value="SLR5058 PROTEIN"/>
    <property type="match status" value="1"/>
</dbReference>
<sequence>MQSIPAYLLVPPAAVAPPLDTKLQELPLEQLPWEDFERLCLRLVQTKYALENCEIYGTKGQAQQGIDIFARKNTGKYAAYQCKRYQSLTEATLRTIVKLFVDDKWAAKSDEFVLCTSAALNSAPLQDAFNTLRDELATQGITLAKWDKAQLQLQLKTEPAIVYDFFGAAWVQLFNGEAAYAQVSATRKLDNRLVADYRRELRAFYTVVFNQYDPGLPIQELDGKSLRLEDRFIIPDVYEEQPTTLYAEKLLGEDTQKEQREVERQQQLYTHQLLQQTPPLIGNASPADYYRQPTKSRVRVDQKLAQQHRAIIIGDPGAGKSTLLRYLALDMLSDTPVLSTVARQLGGRLPVWLPFAYITKQLSLNGNYSLAELLRLWFSSLGKEHLFALVQQALEDERLVLLIDGVDEWTSQAAAGHAIAKIEIQANLRTTPIIYSSRPYGYNLLRDYLLNIQPLELAPFSRRQQWDFVYHWYRRRLQAIEPGSMDRAATETDSFFAELDKSADLKPLAENALLLGILVSQKLRDSVLPRNRLKALQDITENLINRRPKKRQYEAGIVEETPSEFLLEDVFAELAFCIQQRSNDGTILRKDAARVAENYLSTQMSYEPARAKKQGAELIDLSANSLGIIIEKSNDEIAFRHRQFQEYLAAKYLSDSDKDTVNEILRNHAAEQTWNQVIVSFFALIPSKQVSAFSEYLAQFTYEGPSRAKTYYLKLLRYDICLRLPNAPLPLAKAALATIQKEFELEQDESIKQLLLKLLLGAAENPRLKAAVFSYLGTYFPSGFKYSDSRVQALRALTPAQLSDRQQTFLLGALLNGNATIKLSASITLANFSSIPAVHEQVAALLTPQTRPDILAFALNVLATGAFSRESRLAAVAQFAEHATGDMRFFVTKLKVELGTHTDQDLTELLAVANDLGHIMSEELVSLLVKGWPTSETLFTTCLKCTETGYIEERAMPSDVAWKVLFLTFNKHEQVIDRIIQELETQDYPFSQVSGYHGWQYIAQHFRDEARLLPAIDRWLVTQKFAEPEIAFASLVGRTAVARQHLVDTLPNSSAPHWTLMALLEGWRDDEYVQGYLKEYFRGTSRGKHYGAHYLGQVFKDDAAEAIRLSEEMLSNRSLLFRERALQALIEVDRAYVEQHLLTPFLEHELPLLSKGFFGQYYSALSTLLEYFHTDERVKALVFDEKSWPEGHTPDLLIKYYPAATATIDRVVAYATPLAARYRLPMVEKLGERFVVDEQSLAQLAQFELEADELIRAKAAVLYFKHAKDKNAVREACTQLAFNRGFTHAVNRQIAFVGFLLLDELDIYFSLRDEQQQPNPDFSFSEEYHAHEPPLLEVVAEYFDRFYAGIKGDWQAVARQHSAADEQSIWGAFARHAAVDSPAIPHVRAFVQMHANTIANPDLLVFLAKELPGSDTLKDAALRLLTSNREPEFMVAAELLSQQFAAHADVETYLDENIRLYHETGKIVAATLGWPTLPILKTLFDRVIDYQASVAPAAGFQLKFLFRDVSNISEFLWNVLAESEDRRYQHRYFIKPLLDRVRRDEDLQAYLMNTLRSSEHTAYKVSCYALLARTGTKASELAEWKDTQQEYLGSYGYNIVENRVMSLSEVVRDVWY</sequence>
<organism evidence="2 3">
    <name type="scientific">Hymenobacter arizonensis</name>
    <name type="common">Siccationidurans arizonensis</name>
    <dbReference type="NCBI Taxonomy" id="1227077"/>
    <lineage>
        <taxon>Bacteria</taxon>
        <taxon>Pseudomonadati</taxon>
        <taxon>Bacteroidota</taxon>
        <taxon>Cytophagia</taxon>
        <taxon>Cytophagales</taxon>
        <taxon>Hymenobacteraceae</taxon>
        <taxon>Hymenobacter</taxon>
    </lineage>
</organism>
<dbReference type="Pfam" id="PF13156">
    <property type="entry name" value="Mrr_cat_2"/>
    <property type="match status" value="1"/>
</dbReference>
<name>A0A1I6BF65_HYMAR</name>
<accession>A0A1I6BF65</accession>
<dbReference type="SUPFAM" id="SSF48371">
    <property type="entry name" value="ARM repeat"/>
    <property type="match status" value="1"/>
</dbReference>
<proteinExistence type="predicted"/>
<dbReference type="InterPro" id="IPR007111">
    <property type="entry name" value="NACHT_NTPase"/>
</dbReference>
<dbReference type="InterPro" id="IPR016024">
    <property type="entry name" value="ARM-type_fold"/>
</dbReference>
<reference evidence="3" key="1">
    <citation type="submission" date="2016-10" db="EMBL/GenBank/DDBJ databases">
        <authorList>
            <person name="Varghese N."/>
            <person name="Submissions S."/>
        </authorList>
    </citation>
    <scope>NUCLEOTIDE SEQUENCE [LARGE SCALE GENOMIC DNA]</scope>
    <source>
        <strain evidence="3">OR362-8,ATCC BAA-1266,JCM 13504</strain>
    </source>
</reference>
<evidence type="ECO:0000313" key="2">
    <source>
        <dbReference type="EMBL" id="SFQ79536.1"/>
    </source>
</evidence>
<dbReference type="PANTHER" id="PTHR46844:SF1">
    <property type="entry name" value="SLR5058 PROTEIN"/>
    <property type="match status" value="1"/>
</dbReference>
<feature type="domain" description="NACHT" evidence="1">
    <location>
        <begin position="308"/>
        <end position="439"/>
    </location>
</feature>
<dbReference type="InterPro" id="IPR027417">
    <property type="entry name" value="P-loop_NTPase"/>
</dbReference>
<gene>
    <name evidence="2" type="ORF">SAMN04515668_4454</name>
</gene>
<keyword evidence="3" id="KW-1185">Reference proteome</keyword>
<dbReference type="Pfam" id="PF05729">
    <property type="entry name" value="NACHT"/>
    <property type="match status" value="1"/>
</dbReference>
<dbReference type="OrthoDB" id="1164785at2"/>
<evidence type="ECO:0000313" key="3">
    <source>
        <dbReference type="Proteomes" id="UP000199029"/>
    </source>
</evidence>